<dbReference type="InterPro" id="IPR016181">
    <property type="entry name" value="Acyl_CoA_acyltransferase"/>
</dbReference>
<protein>
    <submittedName>
        <fullName evidence="4">N-acetyltransferase</fullName>
    </submittedName>
</protein>
<dbReference type="InterPro" id="IPR000182">
    <property type="entry name" value="GNAT_dom"/>
</dbReference>
<dbReference type="Pfam" id="PF00583">
    <property type="entry name" value="Acetyltransf_1"/>
    <property type="match status" value="1"/>
</dbReference>
<dbReference type="CDD" id="cd04301">
    <property type="entry name" value="NAT_SF"/>
    <property type="match status" value="1"/>
</dbReference>
<evidence type="ECO:0000259" key="3">
    <source>
        <dbReference type="PROSITE" id="PS51186"/>
    </source>
</evidence>
<dbReference type="PANTHER" id="PTHR43072">
    <property type="entry name" value="N-ACETYLTRANSFERASE"/>
    <property type="match status" value="1"/>
</dbReference>
<keyword evidence="5" id="KW-1185">Reference proteome</keyword>
<sequence>MLLQIREAVLDDLPAMLAIYNHAIAHLAATFDLEPQSLAQREVWFHKHTEAHPLLVVEADGQVVGYCCLSPFREKPAYSKTVELSVYIDAQQRGCGVGTALMSDILQRAEQLGYHTVISGITGGNEASVRLHEKFGFTLAGKFREVGFKFGEWHDVHFYQLMLGKEA</sequence>
<accession>A0ABQ0SWW3</accession>
<dbReference type="Gene3D" id="3.40.630.30">
    <property type="match status" value="1"/>
</dbReference>
<dbReference type="RefSeq" id="WP_174768833.1">
    <property type="nucleotide sequence ID" value="NZ_BJOD01000059.1"/>
</dbReference>
<organism evidence="4 5">
    <name type="scientific">Brevibacillus agri</name>
    <dbReference type="NCBI Taxonomy" id="51101"/>
    <lineage>
        <taxon>Bacteria</taxon>
        <taxon>Bacillati</taxon>
        <taxon>Bacillota</taxon>
        <taxon>Bacilli</taxon>
        <taxon>Bacillales</taxon>
        <taxon>Paenibacillaceae</taxon>
        <taxon>Brevibacillus</taxon>
    </lineage>
</organism>
<evidence type="ECO:0000313" key="5">
    <source>
        <dbReference type="Proteomes" id="UP000317180"/>
    </source>
</evidence>
<evidence type="ECO:0000313" key="4">
    <source>
        <dbReference type="EMBL" id="GED28093.1"/>
    </source>
</evidence>
<dbReference type="PANTHER" id="PTHR43072:SF23">
    <property type="entry name" value="UPF0039 PROTEIN C11D3.02C"/>
    <property type="match status" value="1"/>
</dbReference>
<reference evidence="4 5" key="1">
    <citation type="submission" date="2019-06" db="EMBL/GenBank/DDBJ databases">
        <title>Whole genome shotgun sequence of Brevibacillus agri NBRC 15538.</title>
        <authorList>
            <person name="Hosoyama A."/>
            <person name="Uohara A."/>
            <person name="Ohji S."/>
            <person name="Ichikawa N."/>
        </authorList>
    </citation>
    <scope>NUCLEOTIDE SEQUENCE [LARGE SCALE GENOMIC DNA]</scope>
    <source>
        <strain evidence="4 5">NBRC 15538</strain>
    </source>
</reference>
<evidence type="ECO:0000256" key="1">
    <source>
        <dbReference type="ARBA" id="ARBA00022679"/>
    </source>
</evidence>
<evidence type="ECO:0000256" key="2">
    <source>
        <dbReference type="ARBA" id="ARBA00023315"/>
    </source>
</evidence>
<comment type="caution">
    <text evidence="4">The sequence shown here is derived from an EMBL/GenBank/DDBJ whole genome shotgun (WGS) entry which is preliminary data.</text>
</comment>
<dbReference type="PROSITE" id="PS51186">
    <property type="entry name" value="GNAT"/>
    <property type="match status" value="1"/>
</dbReference>
<feature type="domain" description="N-acetyltransferase" evidence="3">
    <location>
        <begin position="3"/>
        <end position="163"/>
    </location>
</feature>
<dbReference type="EMBL" id="BJOD01000059">
    <property type="protein sequence ID" value="GED28093.1"/>
    <property type="molecule type" value="Genomic_DNA"/>
</dbReference>
<dbReference type="GeneID" id="82813370"/>
<proteinExistence type="predicted"/>
<dbReference type="SUPFAM" id="SSF55729">
    <property type="entry name" value="Acyl-CoA N-acyltransferases (Nat)"/>
    <property type="match status" value="1"/>
</dbReference>
<gene>
    <name evidence="4" type="ORF">BAG01nite_41950</name>
</gene>
<dbReference type="Proteomes" id="UP000317180">
    <property type="component" value="Unassembled WGS sequence"/>
</dbReference>
<name>A0ABQ0SWW3_9BACL</name>
<keyword evidence="1" id="KW-0808">Transferase</keyword>
<keyword evidence="2" id="KW-0012">Acyltransferase</keyword>